<organism evidence="2 3">
    <name type="scientific">Novymonas esmeraldas</name>
    <dbReference type="NCBI Taxonomy" id="1808958"/>
    <lineage>
        <taxon>Eukaryota</taxon>
        <taxon>Discoba</taxon>
        <taxon>Euglenozoa</taxon>
        <taxon>Kinetoplastea</taxon>
        <taxon>Metakinetoplastina</taxon>
        <taxon>Trypanosomatida</taxon>
        <taxon>Trypanosomatidae</taxon>
        <taxon>Novymonas</taxon>
    </lineage>
</organism>
<protein>
    <submittedName>
        <fullName evidence="2">Uncharacterized protein</fullName>
    </submittedName>
</protein>
<reference evidence="2 3" key="1">
    <citation type="journal article" date="2021" name="MBio">
        <title>A New Model Trypanosomatid, Novymonas esmeraldas: Genomic Perception of Its 'Candidatus Pandoraea novymonadis' Endosymbiont.</title>
        <authorList>
            <person name="Zakharova A."/>
            <person name="Saura A."/>
            <person name="Butenko A."/>
            <person name="Podesvova L."/>
            <person name="Warmusova S."/>
            <person name="Kostygov A.Y."/>
            <person name="Nenarokova A."/>
            <person name="Lukes J."/>
            <person name="Opperdoes F.R."/>
            <person name="Yurchenko V."/>
        </authorList>
    </citation>
    <scope>NUCLEOTIDE SEQUENCE [LARGE SCALE GENOMIC DNA]</scope>
    <source>
        <strain evidence="2 3">E262AT.01</strain>
    </source>
</reference>
<comment type="caution">
    <text evidence="2">The sequence shown here is derived from an EMBL/GenBank/DDBJ whole genome shotgun (WGS) entry which is preliminary data.</text>
</comment>
<feature type="compositionally biased region" description="Basic residues" evidence="1">
    <location>
        <begin position="43"/>
        <end position="62"/>
    </location>
</feature>
<dbReference type="Proteomes" id="UP001430356">
    <property type="component" value="Unassembled WGS sequence"/>
</dbReference>
<name>A0AAW0EW54_9TRYP</name>
<feature type="region of interest" description="Disordered" evidence="1">
    <location>
        <begin position="95"/>
        <end position="157"/>
    </location>
</feature>
<feature type="compositionally biased region" description="Pro residues" evidence="1">
    <location>
        <begin position="141"/>
        <end position="157"/>
    </location>
</feature>
<feature type="compositionally biased region" description="Low complexity" evidence="1">
    <location>
        <begin position="29"/>
        <end position="40"/>
    </location>
</feature>
<evidence type="ECO:0000256" key="1">
    <source>
        <dbReference type="SAM" id="MobiDB-lite"/>
    </source>
</evidence>
<dbReference type="AlphaFoldDB" id="A0AAW0EW54"/>
<sequence>MSTSATKAARQEEAAAAPRHRRRRGAGRGESSSAAATVDTRPPRRRRRQRRAVRAAATRRRRRGTRPRWCWMLWLSRRRGPGSVAPLRPVAPASCATAAGSPRTNAARTSTTVRASTTESRVGWMGDRRGPRLSLSRTPQRGPPLPPPLSTTHNTPPPSLSLSLCYGDNRRCEVTYVHTPPFSSLSRSPSHHTHTHDFSVSSSFSSCINTVHPLRCGHTHTHTHTYTYTYVADLLRLSRSGATVPVFLSLFLSPVSRSKRTTLRLCLCERRR</sequence>
<dbReference type="EMBL" id="JAECZO010000121">
    <property type="protein sequence ID" value="KAK7197836.1"/>
    <property type="molecule type" value="Genomic_DNA"/>
</dbReference>
<proteinExistence type="predicted"/>
<feature type="region of interest" description="Disordered" evidence="1">
    <location>
        <begin position="1"/>
        <end position="62"/>
    </location>
</feature>
<evidence type="ECO:0000313" key="3">
    <source>
        <dbReference type="Proteomes" id="UP001430356"/>
    </source>
</evidence>
<accession>A0AAW0EW54</accession>
<gene>
    <name evidence="2" type="ORF">NESM_000737000</name>
</gene>
<evidence type="ECO:0000313" key="2">
    <source>
        <dbReference type="EMBL" id="KAK7197836.1"/>
    </source>
</evidence>
<feature type="compositionally biased region" description="Low complexity" evidence="1">
    <location>
        <begin position="103"/>
        <end position="121"/>
    </location>
</feature>
<keyword evidence="3" id="KW-1185">Reference proteome</keyword>